<dbReference type="KEGG" id="abg:Asbog_00913"/>
<keyword evidence="2" id="KW-1185">Reference proteome</keyword>
<dbReference type="RefSeq" id="WP_062164233.1">
    <property type="nucleotide sequence ID" value="NZ_AP014690.1"/>
</dbReference>
<proteinExistence type="predicted"/>
<gene>
    <name evidence="1" type="ORF">ABO01nite_15660</name>
</gene>
<reference evidence="1 2" key="1">
    <citation type="submission" date="2019-07" db="EMBL/GenBank/DDBJ databases">
        <title>Whole genome shotgun sequence of Asaia bogorensis NBRC 16594.</title>
        <authorList>
            <person name="Hosoyama A."/>
            <person name="Uohara A."/>
            <person name="Ohji S."/>
            <person name="Ichikawa N."/>
        </authorList>
    </citation>
    <scope>NUCLEOTIDE SEQUENCE [LARGE SCALE GENOMIC DNA]</scope>
    <source>
        <strain evidence="1 2">NBRC 16594</strain>
    </source>
</reference>
<dbReference type="SUPFAM" id="SSF52540">
    <property type="entry name" value="P-loop containing nucleoside triphosphate hydrolases"/>
    <property type="match status" value="1"/>
</dbReference>
<accession>A0AAN4R2F1</accession>
<dbReference type="GeneID" id="78225986"/>
<dbReference type="EMBL" id="BJVS01000003">
    <property type="protein sequence ID" value="GEL53559.1"/>
    <property type="molecule type" value="Genomic_DNA"/>
</dbReference>
<evidence type="ECO:0000313" key="1">
    <source>
        <dbReference type="EMBL" id="GEL53559.1"/>
    </source>
</evidence>
<sequence length="233" mass="25949">MTDDLSAVLELREARPVFEESGLTSIPYSLRLMPGDCMLIACRDSERATRFADLCTGMAPLVSGQVLCQGLNWEALAEPRAWALRGRIGRVMQQGAWIDLFGTDLNILLQQLHHTRTPTEELIDEAIALSRRFGLPGLPTLTPGRLSVADRAKAACVRAFLGEPKLLLLEDPVELETADMMTAFLAELTAARERGCGVIWFSREPDLWRGYHAEGTQRYRLLDEGLLPMKQVV</sequence>
<dbReference type="AlphaFoldDB" id="A0AAN4R2F1"/>
<dbReference type="Proteomes" id="UP000321287">
    <property type="component" value="Unassembled WGS sequence"/>
</dbReference>
<dbReference type="Gene3D" id="3.40.50.300">
    <property type="entry name" value="P-loop containing nucleotide triphosphate hydrolases"/>
    <property type="match status" value="1"/>
</dbReference>
<comment type="caution">
    <text evidence="1">The sequence shown here is derived from an EMBL/GenBank/DDBJ whole genome shotgun (WGS) entry which is preliminary data.</text>
</comment>
<name>A0AAN4R2F1_9PROT</name>
<protein>
    <recommendedName>
        <fullName evidence="3">ABC transporter</fullName>
    </recommendedName>
</protein>
<evidence type="ECO:0008006" key="3">
    <source>
        <dbReference type="Google" id="ProtNLM"/>
    </source>
</evidence>
<dbReference type="InterPro" id="IPR027417">
    <property type="entry name" value="P-loop_NTPase"/>
</dbReference>
<organism evidence="1 2">
    <name type="scientific">Asaia bogorensis NBRC 16594</name>
    <dbReference type="NCBI Taxonomy" id="1231624"/>
    <lineage>
        <taxon>Bacteria</taxon>
        <taxon>Pseudomonadati</taxon>
        <taxon>Pseudomonadota</taxon>
        <taxon>Alphaproteobacteria</taxon>
        <taxon>Acetobacterales</taxon>
        <taxon>Acetobacteraceae</taxon>
        <taxon>Asaia</taxon>
    </lineage>
</organism>
<evidence type="ECO:0000313" key="2">
    <source>
        <dbReference type="Proteomes" id="UP000321287"/>
    </source>
</evidence>